<sequence length="114" mass="13718">KVVEQGETKYSKKAKEMINKCRDTLAKKEFYRARFYFRRKSYDVSINILNEAINEYSDTPTVADLYYLMAKNYFRKREKDKAYSFIKKAKSKIKSNSKLMENIEELQEDLKELE</sequence>
<accession>A0A5D0MEB0</accession>
<dbReference type="Pfam" id="PF13525">
    <property type="entry name" value="YfiO"/>
    <property type="match status" value="1"/>
</dbReference>
<feature type="domain" description="Outer membrane lipoprotein BamD-like" evidence="2">
    <location>
        <begin position="7"/>
        <end position="79"/>
    </location>
</feature>
<feature type="non-terminal residue" evidence="3">
    <location>
        <position position="1"/>
    </location>
</feature>
<evidence type="ECO:0000256" key="1">
    <source>
        <dbReference type="ARBA" id="ARBA00022729"/>
    </source>
</evidence>
<organism evidence="3 4">
    <name type="scientific">Candidatus Mcinerneyibacterium aminivorans</name>
    <dbReference type="NCBI Taxonomy" id="2703815"/>
    <lineage>
        <taxon>Bacteria</taxon>
        <taxon>Candidatus Macinerneyibacteriota</taxon>
        <taxon>Candidatus Mcinerneyibacteria</taxon>
        <taxon>Candidatus Mcinerneyibacteriales</taxon>
        <taxon>Candidatus Mcinerneyibacteriaceae</taxon>
        <taxon>Candidatus Mcinerneyibacterium</taxon>
    </lineage>
</organism>
<reference evidence="3" key="1">
    <citation type="submission" date="2019-08" db="EMBL/GenBank/DDBJ databases">
        <title>Genomic characterization of a novel candidate phylum (ARYD3) from a high temperature, high salinity tertiary oil reservoir in north central Oklahoma, USA.</title>
        <authorList>
            <person name="Youssef N.H."/>
            <person name="Yadav A."/>
            <person name="Elshahed M.S."/>
        </authorList>
    </citation>
    <scope>NUCLEOTIDE SEQUENCE [LARGE SCALE GENOMIC DNA]</scope>
    <source>
        <strain evidence="3">ARYD3</strain>
    </source>
</reference>
<evidence type="ECO:0000313" key="4">
    <source>
        <dbReference type="Proteomes" id="UP000324143"/>
    </source>
</evidence>
<dbReference type="InterPro" id="IPR039565">
    <property type="entry name" value="BamD-like"/>
</dbReference>
<keyword evidence="1" id="KW-0732">Signal</keyword>
<evidence type="ECO:0000259" key="2">
    <source>
        <dbReference type="Pfam" id="PF13525"/>
    </source>
</evidence>
<evidence type="ECO:0000313" key="3">
    <source>
        <dbReference type="EMBL" id="TYB32024.1"/>
    </source>
</evidence>
<dbReference type="InterPro" id="IPR011990">
    <property type="entry name" value="TPR-like_helical_dom_sf"/>
</dbReference>
<protein>
    <submittedName>
        <fullName evidence="3">Outer membrane protein assembly factor BamD</fullName>
    </submittedName>
</protein>
<gene>
    <name evidence="3" type="primary">bamD</name>
    <name evidence="3" type="ORF">FXF47_01120</name>
</gene>
<dbReference type="Proteomes" id="UP000324143">
    <property type="component" value="Unassembled WGS sequence"/>
</dbReference>
<proteinExistence type="predicted"/>
<dbReference type="SUPFAM" id="SSF48452">
    <property type="entry name" value="TPR-like"/>
    <property type="match status" value="1"/>
</dbReference>
<dbReference type="EMBL" id="VSIX01000011">
    <property type="protein sequence ID" value="TYB32024.1"/>
    <property type="molecule type" value="Genomic_DNA"/>
</dbReference>
<name>A0A5D0MEB0_9BACT</name>
<comment type="caution">
    <text evidence="3">The sequence shown here is derived from an EMBL/GenBank/DDBJ whole genome shotgun (WGS) entry which is preliminary data.</text>
</comment>
<dbReference type="AlphaFoldDB" id="A0A5D0MEB0"/>
<keyword evidence="4" id="KW-1185">Reference proteome</keyword>
<dbReference type="Gene3D" id="1.25.40.10">
    <property type="entry name" value="Tetratricopeptide repeat domain"/>
    <property type="match status" value="1"/>
</dbReference>